<dbReference type="AlphaFoldDB" id="W2G871"/>
<gene>
    <name evidence="2" type="ORF">L915_14858</name>
</gene>
<evidence type="ECO:0000259" key="1">
    <source>
        <dbReference type="Pfam" id="PF00856"/>
    </source>
</evidence>
<accession>W2G871</accession>
<organism evidence="2">
    <name type="scientific">Phytophthora nicotianae</name>
    <name type="common">Potato buckeye rot agent</name>
    <name type="synonym">Phytophthora parasitica</name>
    <dbReference type="NCBI Taxonomy" id="4792"/>
    <lineage>
        <taxon>Eukaryota</taxon>
        <taxon>Sar</taxon>
        <taxon>Stramenopiles</taxon>
        <taxon>Oomycota</taxon>
        <taxon>Peronosporomycetes</taxon>
        <taxon>Peronosporales</taxon>
        <taxon>Peronosporaceae</taxon>
        <taxon>Phytophthora</taxon>
    </lineage>
</organism>
<sequence>MLLNARSTRRQYIYVKSLNCESAIRFISHSCIPNAAFVKVYNRSSVKVLVRMTKNLYAGQSNYCRLRQPDLVPMRVRQVLDWCGGK</sequence>
<name>W2G871_PHYNI</name>
<dbReference type="CDD" id="cd08161">
    <property type="entry name" value="SET"/>
    <property type="match status" value="1"/>
</dbReference>
<dbReference type="Gene3D" id="2.170.270.10">
    <property type="entry name" value="SET domain"/>
    <property type="match status" value="1"/>
</dbReference>
<dbReference type="Proteomes" id="UP000053236">
    <property type="component" value="Unassembled WGS sequence"/>
</dbReference>
<reference evidence="2" key="1">
    <citation type="submission" date="2013-11" db="EMBL/GenBank/DDBJ databases">
        <title>The Genome Sequence of Phytophthora parasitica CJ02B3.</title>
        <authorList>
            <consortium name="The Broad Institute Genomics Platform"/>
            <person name="Russ C."/>
            <person name="Tyler B."/>
            <person name="Panabieres F."/>
            <person name="Shan W."/>
            <person name="Tripathy S."/>
            <person name="Grunwald N."/>
            <person name="Machado M."/>
            <person name="Johnson C.S."/>
            <person name="Arredondo F."/>
            <person name="Hong C."/>
            <person name="Coffey M."/>
            <person name="Young S.K."/>
            <person name="Zeng Q."/>
            <person name="Gargeya S."/>
            <person name="Fitzgerald M."/>
            <person name="Abouelleil A."/>
            <person name="Alvarado L."/>
            <person name="Chapman S.B."/>
            <person name="Gainer-Dewar J."/>
            <person name="Goldberg J."/>
            <person name="Griggs A."/>
            <person name="Gujja S."/>
            <person name="Hansen M."/>
            <person name="Howarth C."/>
            <person name="Imamovic A."/>
            <person name="Ireland A."/>
            <person name="Larimer J."/>
            <person name="McCowan C."/>
            <person name="Murphy C."/>
            <person name="Pearson M."/>
            <person name="Poon T.W."/>
            <person name="Priest M."/>
            <person name="Roberts A."/>
            <person name="Saif S."/>
            <person name="Shea T."/>
            <person name="Sykes S."/>
            <person name="Wortman J."/>
            <person name="Nusbaum C."/>
            <person name="Birren B."/>
        </authorList>
    </citation>
    <scope>NUCLEOTIDE SEQUENCE [LARGE SCALE GENOMIC DNA]</scope>
    <source>
        <strain evidence="2">CJ02B3</strain>
    </source>
</reference>
<dbReference type="SUPFAM" id="SSF82199">
    <property type="entry name" value="SET domain"/>
    <property type="match status" value="1"/>
</dbReference>
<evidence type="ECO:0000313" key="2">
    <source>
        <dbReference type="EMBL" id="ETK79263.1"/>
    </source>
</evidence>
<dbReference type="EMBL" id="KI688015">
    <property type="protein sequence ID" value="ETK79263.1"/>
    <property type="molecule type" value="Genomic_DNA"/>
</dbReference>
<feature type="domain" description="SET" evidence="1">
    <location>
        <begin position="14"/>
        <end position="60"/>
    </location>
</feature>
<protein>
    <recommendedName>
        <fullName evidence="1">SET domain-containing protein</fullName>
    </recommendedName>
</protein>
<proteinExistence type="predicted"/>
<dbReference type="InterPro" id="IPR001214">
    <property type="entry name" value="SET_dom"/>
</dbReference>
<dbReference type="InterPro" id="IPR046341">
    <property type="entry name" value="SET_dom_sf"/>
</dbReference>
<dbReference type="Pfam" id="PF00856">
    <property type="entry name" value="SET"/>
    <property type="match status" value="1"/>
</dbReference>